<proteinExistence type="predicted"/>
<dbReference type="EMBL" id="WCTY01000042">
    <property type="protein sequence ID" value="KAB4180449.1"/>
    <property type="molecule type" value="Genomic_DNA"/>
</dbReference>
<protein>
    <submittedName>
        <fullName evidence="2">Uncharacterized protein</fullName>
    </submittedName>
</protein>
<name>A0A139KAL3_BACUN</name>
<evidence type="ECO:0000313" key="3">
    <source>
        <dbReference type="EMBL" id="MBT8724994.1"/>
    </source>
</evidence>
<accession>A0A139KAL3</accession>
<dbReference type="AlphaFoldDB" id="A0A139KAL3"/>
<dbReference type="EMBL" id="JAFBJK010000002">
    <property type="protein sequence ID" value="MBT8724994.1"/>
    <property type="molecule type" value="Genomic_DNA"/>
</dbReference>
<evidence type="ECO:0000313" key="2">
    <source>
        <dbReference type="EMBL" id="KAB4211888.1"/>
    </source>
</evidence>
<reference evidence="4 5" key="1">
    <citation type="journal article" date="2019" name="Nat. Med.">
        <title>A library of human gut bacterial isolates paired with longitudinal multiomics data enables mechanistic microbiome research.</title>
        <authorList>
            <person name="Poyet M."/>
            <person name="Groussin M."/>
            <person name="Gibbons S.M."/>
            <person name="Avila-Pacheco J."/>
            <person name="Jiang X."/>
            <person name="Kearney S.M."/>
            <person name="Perrotta A.R."/>
            <person name="Berdy B."/>
            <person name="Zhao S."/>
            <person name="Lieberman T.D."/>
            <person name="Swanson P.K."/>
            <person name="Smith M."/>
            <person name="Roesemann S."/>
            <person name="Alexander J.E."/>
            <person name="Rich S.A."/>
            <person name="Livny J."/>
            <person name="Vlamakis H."/>
            <person name="Clish C."/>
            <person name="Bullock K."/>
            <person name="Deik A."/>
            <person name="Scott J."/>
            <person name="Pierce K.A."/>
            <person name="Xavier R.J."/>
            <person name="Alm E.J."/>
        </authorList>
    </citation>
    <scope>NUCLEOTIDE SEQUENCE [LARGE SCALE GENOMIC DNA]</scope>
    <source>
        <strain evidence="2 4">BIOML-A11</strain>
        <strain evidence="1 5">BIOML-A19</strain>
    </source>
</reference>
<dbReference type="EMBL" id="WCTR01000008">
    <property type="protein sequence ID" value="KAB4211888.1"/>
    <property type="molecule type" value="Genomic_DNA"/>
</dbReference>
<dbReference type="Proteomes" id="UP001196342">
    <property type="component" value="Unassembled WGS sequence"/>
</dbReference>
<keyword evidence="6" id="KW-1185">Reference proteome</keyword>
<comment type="caution">
    <text evidence="2">The sequence shown here is derived from an EMBL/GenBank/DDBJ whole genome shotgun (WGS) entry which is preliminary data.</text>
</comment>
<organism evidence="2 4">
    <name type="scientific">Bacteroides uniformis</name>
    <dbReference type="NCBI Taxonomy" id="820"/>
    <lineage>
        <taxon>Bacteria</taxon>
        <taxon>Pseudomonadati</taxon>
        <taxon>Bacteroidota</taxon>
        <taxon>Bacteroidia</taxon>
        <taxon>Bacteroidales</taxon>
        <taxon>Bacteroidaceae</taxon>
        <taxon>Bacteroides</taxon>
    </lineage>
</organism>
<evidence type="ECO:0000313" key="5">
    <source>
        <dbReference type="Proteomes" id="UP000487221"/>
    </source>
</evidence>
<evidence type="ECO:0000313" key="4">
    <source>
        <dbReference type="Proteomes" id="UP000466952"/>
    </source>
</evidence>
<sequence>MYKDQKMNKRMNKQQTTPVTDTFKGMLLMSMGVPVGNIRPYRLKSAPSCLGGFERMSVAAARASGMDIPETEKENDEVYICRLGPAVFHKWMPVWMFETAFEPVPEQRRGDRIRTLTEEMNNHHVAEKALNEKCYALSVKLLSECGGSLDDNGEQSSTYLHVVDRDPVELVITNASLRKDGKIFIMGYSYYTGEEYEQECDVESGMDILNFILSQKSFECHE</sequence>
<gene>
    <name evidence="2" type="ORF">GAP55_13010</name>
    <name evidence="1" type="ORF">GAQ44_19630</name>
    <name evidence="3" type="ORF">JQN06_02245</name>
</gene>
<reference evidence="3 6" key="2">
    <citation type="submission" date="2020-12" db="EMBL/GenBank/DDBJ databases">
        <title>Microorganisms.</title>
        <authorList>
            <person name="Matos J."/>
            <person name="Faleiro L."/>
            <person name="Duarte I."/>
        </authorList>
    </citation>
    <scope>NUCLEOTIDE SEQUENCE [LARGE SCALE GENOMIC DNA]</scope>
    <source>
        <strain evidence="3 6">PtFD3Pch2</strain>
    </source>
</reference>
<evidence type="ECO:0000313" key="1">
    <source>
        <dbReference type="EMBL" id="KAB4180449.1"/>
    </source>
</evidence>
<evidence type="ECO:0000313" key="6">
    <source>
        <dbReference type="Proteomes" id="UP001196342"/>
    </source>
</evidence>
<dbReference type="Proteomes" id="UP000466952">
    <property type="component" value="Unassembled WGS sequence"/>
</dbReference>
<dbReference type="Proteomes" id="UP000487221">
    <property type="component" value="Unassembled WGS sequence"/>
</dbReference>